<evidence type="ECO:0000313" key="2">
    <source>
        <dbReference type="Proteomes" id="UP000603352"/>
    </source>
</evidence>
<dbReference type="EMBL" id="BMDZ01000046">
    <property type="protein sequence ID" value="GGB51035.1"/>
    <property type="molecule type" value="Genomic_DNA"/>
</dbReference>
<accession>A0ABQ1IW40</accession>
<dbReference type="Proteomes" id="UP000603352">
    <property type="component" value="Unassembled WGS sequence"/>
</dbReference>
<name>A0ABQ1IW40_9PROT</name>
<protein>
    <submittedName>
        <fullName evidence="1">Peroxiredoxin</fullName>
    </submittedName>
</protein>
<dbReference type="PANTHER" id="PTHR39624:SF2">
    <property type="entry name" value="OSMC-LIKE PROTEIN"/>
    <property type="match status" value="1"/>
</dbReference>
<comment type="caution">
    <text evidence="1">The sequence shown here is derived from an EMBL/GenBank/DDBJ whole genome shotgun (WGS) entry which is preliminary data.</text>
</comment>
<dbReference type="InterPro" id="IPR003718">
    <property type="entry name" value="OsmC/Ohr_fam"/>
</dbReference>
<dbReference type="PANTHER" id="PTHR39624">
    <property type="entry name" value="PROTEIN INVOLVED IN RIMO-MEDIATED BETA-METHYLTHIOLATION OF RIBOSOMAL PROTEIN S12 YCAO"/>
    <property type="match status" value="1"/>
</dbReference>
<dbReference type="RefSeq" id="WP_188580218.1">
    <property type="nucleotide sequence ID" value="NZ_BMDZ01000046.1"/>
</dbReference>
<dbReference type="Pfam" id="PF02566">
    <property type="entry name" value="OsmC"/>
    <property type="match status" value="1"/>
</dbReference>
<organism evidence="1 2">
    <name type="scientific">Tistrella bauzanensis</name>
    <dbReference type="NCBI Taxonomy" id="657419"/>
    <lineage>
        <taxon>Bacteria</taxon>
        <taxon>Pseudomonadati</taxon>
        <taxon>Pseudomonadota</taxon>
        <taxon>Alphaproteobacteria</taxon>
        <taxon>Geminicoccales</taxon>
        <taxon>Geminicoccaceae</taxon>
        <taxon>Tistrella</taxon>
    </lineage>
</organism>
<dbReference type="Gene3D" id="3.30.300.20">
    <property type="match status" value="1"/>
</dbReference>
<gene>
    <name evidence="1" type="ORF">GCM10011505_35140</name>
</gene>
<keyword evidence="2" id="KW-1185">Reference proteome</keyword>
<proteinExistence type="predicted"/>
<dbReference type="InterPro" id="IPR036102">
    <property type="entry name" value="OsmC/Ohrsf"/>
</dbReference>
<dbReference type="InterPro" id="IPR015946">
    <property type="entry name" value="KH_dom-like_a/b"/>
</dbReference>
<sequence>MSHVNASIGSLPYAVTLSTGVHRLTADEPVAMGGNEQGPTPHQLLLSSLAACTSITLKMYATHQHWPLDGLDVTVAFARDEDDENIVVIDRTIAFHGDLNDAQTAALLDLAERTPVTLTIKPGMPVRTELHRDAELEEV</sequence>
<dbReference type="SUPFAM" id="SSF82784">
    <property type="entry name" value="OsmC-like"/>
    <property type="match status" value="1"/>
</dbReference>
<evidence type="ECO:0000313" key="1">
    <source>
        <dbReference type="EMBL" id="GGB51035.1"/>
    </source>
</evidence>
<reference evidence="2" key="1">
    <citation type="journal article" date="2019" name="Int. J. Syst. Evol. Microbiol.">
        <title>The Global Catalogue of Microorganisms (GCM) 10K type strain sequencing project: providing services to taxonomists for standard genome sequencing and annotation.</title>
        <authorList>
            <consortium name="The Broad Institute Genomics Platform"/>
            <consortium name="The Broad Institute Genome Sequencing Center for Infectious Disease"/>
            <person name="Wu L."/>
            <person name="Ma J."/>
        </authorList>
    </citation>
    <scope>NUCLEOTIDE SEQUENCE [LARGE SCALE GENOMIC DNA]</scope>
    <source>
        <strain evidence="2">CGMCC 1.10188</strain>
    </source>
</reference>